<evidence type="ECO:0000256" key="3">
    <source>
        <dbReference type="PROSITE-ProRule" id="PRU00023"/>
    </source>
</evidence>
<dbReference type="PROSITE" id="PS50297">
    <property type="entry name" value="ANK_REP_REGION"/>
    <property type="match status" value="2"/>
</dbReference>
<dbReference type="AlphaFoldDB" id="A0A848LDL4"/>
<dbReference type="EMBL" id="JABBJJ010000064">
    <property type="protein sequence ID" value="NMO16312.1"/>
    <property type="molecule type" value="Genomic_DNA"/>
</dbReference>
<evidence type="ECO:0000256" key="2">
    <source>
        <dbReference type="ARBA" id="ARBA00023043"/>
    </source>
</evidence>
<dbReference type="PROSITE" id="PS50088">
    <property type="entry name" value="ANK_REPEAT"/>
    <property type="match status" value="2"/>
</dbReference>
<dbReference type="Pfam" id="PF00023">
    <property type="entry name" value="Ank"/>
    <property type="match status" value="1"/>
</dbReference>
<sequence length="257" mass="28008">MTDMALEALFKLIDEEGPLPAKLSPELLEGIKPGGSYKGFTALHLALFLGNLEAAARLHGAGASLEARNEKGQTPLLFLAERKEPSAEEGIAWLLQRGANANATMGSGANALHFAAQNAGFFPEHYVRIGRLLLDAGTRTEARTKAGRTPLHVAIPSHGVEFMRLLVERGADVNAQTETGVSPLHFVPVNYMRWRELDAERQGEEDLGLDADGIARRCIETLLELGARKDLKTSEGLTAYEFARQADMPEEIVQLLR</sequence>
<evidence type="ECO:0000313" key="4">
    <source>
        <dbReference type="EMBL" id="NMO16312.1"/>
    </source>
</evidence>
<dbReference type="Pfam" id="PF12796">
    <property type="entry name" value="Ank_2"/>
    <property type="match status" value="1"/>
</dbReference>
<feature type="repeat" description="ANK" evidence="3">
    <location>
        <begin position="38"/>
        <end position="70"/>
    </location>
</feature>
<organism evidence="4 5">
    <name type="scientific">Pyxidicoccus fallax</name>
    <dbReference type="NCBI Taxonomy" id="394095"/>
    <lineage>
        <taxon>Bacteria</taxon>
        <taxon>Pseudomonadati</taxon>
        <taxon>Myxococcota</taxon>
        <taxon>Myxococcia</taxon>
        <taxon>Myxococcales</taxon>
        <taxon>Cystobacterineae</taxon>
        <taxon>Myxococcaceae</taxon>
        <taxon>Pyxidicoccus</taxon>
    </lineage>
</organism>
<dbReference type="SUPFAM" id="SSF48403">
    <property type="entry name" value="Ankyrin repeat"/>
    <property type="match status" value="1"/>
</dbReference>
<feature type="repeat" description="ANK" evidence="3">
    <location>
        <begin position="146"/>
        <end position="178"/>
    </location>
</feature>
<gene>
    <name evidence="4" type="ORF">HG543_15840</name>
</gene>
<keyword evidence="5" id="KW-1185">Reference proteome</keyword>
<dbReference type="Gene3D" id="1.25.40.20">
    <property type="entry name" value="Ankyrin repeat-containing domain"/>
    <property type="match status" value="1"/>
</dbReference>
<protein>
    <recommendedName>
        <fullName evidence="6">Ankyrin repeat protein</fullName>
    </recommendedName>
</protein>
<dbReference type="PRINTS" id="PR01415">
    <property type="entry name" value="ANKYRIN"/>
</dbReference>
<dbReference type="InterPro" id="IPR002110">
    <property type="entry name" value="Ankyrin_rpt"/>
</dbReference>
<evidence type="ECO:0000313" key="5">
    <source>
        <dbReference type="Proteomes" id="UP000518300"/>
    </source>
</evidence>
<name>A0A848LDL4_9BACT</name>
<dbReference type="SMART" id="SM00248">
    <property type="entry name" value="ANK"/>
    <property type="match status" value="4"/>
</dbReference>
<comment type="caution">
    <text evidence="4">The sequence shown here is derived from an EMBL/GenBank/DDBJ whole genome shotgun (WGS) entry which is preliminary data.</text>
</comment>
<dbReference type="Proteomes" id="UP000518300">
    <property type="component" value="Unassembled WGS sequence"/>
</dbReference>
<reference evidence="4 5" key="1">
    <citation type="submission" date="2020-04" db="EMBL/GenBank/DDBJ databases">
        <title>Draft genome of Pyxidicoccus fallax type strain.</title>
        <authorList>
            <person name="Whitworth D.E."/>
        </authorList>
    </citation>
    <scope>NUCLEOTIDE SEQUENCE [LARGE SCALE GENOMIC DNA]</scope>
    <source>
        <strain evidence="4 5">DSM 14698</strain>
    </source>
</reference>
<evidence type="ECO:0008006" key="6">
    <source>
        <dbReference type="Google" id="ProtNLM"/>
    </source>
</evidence>
<dbReference type="PANTHER" id="PTHR24198:SF165">
    <property type="entry name" value="ANKYRIN REPEAT-CONTAINING PROTEIN-RELATED"/>
    <property type="match status" value="1"/>
</dbReference>
<keyword evidence="2 3" id="KW-0040">ANK repeat</keyword>
<accession>A0A848LDL4</accession>
<evidence type="ECO:0000256" key="1">
    <source>
        <dbReference type="ARBA" id="ARBA00022737"/>
    </source>
</evidence>
<dbReference type="PANTHER" id="PTHR24198">
    <property type="entry name" value="ANKYRIN REPEAT AND PROTEIN KINASE DOMAIN-CONTAINING PROTEIN"/>
    <property type="match status" value="1"/>
</dbReference>
<dbReference type="InterPro" id="IPR036770">
    <property type="entry name" value="Ankyrin_rpt-contain_sf"/>
</dbReference>
<dbReference type="RefSeq" id="WP_169345604.1">
    <property type="nucleotide sequence ID" value="NZ_JABBJJ010000064.1"/>
</dbReference>
<keyword evidence="1" id="KW-0677">Repeat</keyword>
<proteinExistence type="predicted"/>